<name>A0AAD5TXB6_9FUNG</name>
<feature type="domain" description="WSC" evidence="1">
    <location>
        <begin position="1"/>
        <end position="81"/>
    </location>
</feature>
<proteinExistence type="predicted"/>
<dbReference type="Proteomes" id="UP001211065">
    <property type="component" value="Unassembled WGS sequence"/>
</dbReference>
<dbReference type="AlphaFoldDB" id="A0AAD5TXB6"/>
<comment type="caution">
    <text evidence="2">The sequence shown here is derived from an EMBL/GenBank/DDBJ whole genome shotgun (WGS) entry which is preliminary data.</text>
</comment>
<gene>
    <name evidence="2" type="ORF">HK099_000373</name>
</gene>
<keyword evidence="3" id="KW-1185">Reference proteome</keyword>
<dbReference type="Pfam" id="PF01822">
    <property type="entry name" value="WSC"/>
    <property type="match status" value="1"/>
</dbReference>
<dbReference type="PROSITE" id="PS51212">
    <property type="entry name" value="WSC"/>
    <property type="match status" value="1"/>
</dbReference>
<protein>
    <recommendedName>
        <fullName evidence="1">WSC domain-containing protein</fullName>
    </recommendedName>
</protein>
<dbReference type="EMBL" id="JADGJW010001087">
    <property type="protein sequence ID" value="KAJ3206980.1"/>
    <property type="molecule type" value="Genomic_DNA"/>
</dbReference>
<dbReference type="InterPro" id="IPR002889">
    <property type="entry name" value="WSC_carb-bd"/>
</dbReference>
<organism evidence="2 3">
    <name type="scientific">Clydaea vesicula</name>
    <dbReference type="NCBI Taxonomy" id="447962"/>
    <lineage>
        <taxon>Eukaryota</taxon>
        <taxon>Fungi</taxon>
        <taxon>Fungi incertae sedis</taxon>
        <taxon>Chytridiomycota</taxon>
        <taxon>Chytridiomycota incertae sedis</taxon>
        <taxon>Chytridiomycetes</taxon>
        <taxon>Lobulomycetales</taxon>
        <taxon>Lobulomycetaceae</taxon>
        <taxon>Clydaea</taxon>
    </lineage>
</organism>
<accession>A0AAD5TXB6</accession>
<feature type="non-terminal residue" evidence="2">
    <location>
        <position position="1"/>
    </location>
</feature>
<sequence length="129" mass="14340">RVLKIALQSDDNNENACLDFCKANFLGRPYAATNGDNCFCLSYKEYIDVEKGDKSKCNIKCKKKDSEFCGGNDAHSISPVCSCYKNVDDSRAGGRLILTDDKNMSIERCINACYNYSNVIRHFAIVGGK</sequence>
<evidence type="ECO:0000259" key="1">
    <source>
        <dbReference type="PROSITE" id="PS51212"/>
    </source>
</evidence>
<reference evidence="2" key="1">
    <citation type="submission" date="2020-05" db="EMBL/GenBank/DDBJ databases">
        <title>Phylogenomic resolution of chytrid fungi.</title>
        <authorList>
            <person name="Stajich J.E."/>
            <person name="Amses K."/>
            <person name="Simmons R."/>
            <person name="Seto K."/>
            <person name="Myers J."/>
            <person name="Bonds A."/>
            <person name="Quandt C.A."/>
            <person name="Barry K."/>
            <person name="Liu P."/>
            <person name="Grigoriev I."/>
            <person name="Longcore J.E."/>
            <person name="James T.Y."/>
        </authorList>
    </citation>
    <scope>NUCLEOTIDE SEQUENCE</scope>
    <source>
        <strain evidence="2">JEL0476</strain>
    </source>
</reference>
<evidence type="ECO:0000313" key="3">
    <source>
        <dbReference type="Proteomes" id="UP001211065"/>
    </source>
</evidence>
<evidence type="ECO:0000313" key="2">
    <source>
        <dbReference type="EMBL" id="KAJ3206980.1"/>
    </source>
</evidence>